<comment type="similarity">
    <text evidence="7">Belongs to the binding-protein-dependent transport system permease family.</text>
</comment>
<dbReference type="InterPro" id="IPR035906">
    <property type="entry name" value="MetI-like_sf"/>
</dbReference>
<evidence type="ECO:0000256" key="3">
    <source>
        <dbReference type="ARBA" id="ARBA00022475"/>
    </source>
</evidence>
<feature type="transmembrane region" description="Helical" evidence="7">
    <location>
        <begin position="143"/>
        <end position="163"/>
    </location>
</feature>
<evidence type="ECO:0000256" key="7">
    <source>
        <dbReference type="RuleBase" id="RU363032"/>
    </source>
</evidence>
<evidence type="ECO:0000256" key="6">
    <source>
        <dbReference type="ARBA" id="ARBA00023136"/>
    </source>
</evidence>
<dbReference type="PROSITE" id="PS50928">
    <property type="entry name" value="ABC_TM1"/>
    <property type="match status" value="1"/>
</dbReference>
<evidence type="ECO:0000313" key="9">
    <source>
        <dbReference type="EMBL" id="KOY17155.1"/>
    </source>
</evidence>
<accession>A0A0N0C5E0</accession>
<comment type="subcellular location">
    <subcellularLocation>
        <location evidence="1 7">Cell membrane</location>
        <topology evidence="1 7">Multi-pass membrane protein</topology>
    </subcellularLocation>
</comment>
<evidence type="ECO:0000256" key="5">
    <source>
        <dbReference type="ARBA" id="ARBA00022989"/>
    </source>
</evidence>
<gene>
    <name evidence="9" type="ORF">AMS66_07340</name>
</gene>
<dbReference type="OrthoDB" id="9810086at2"/>
<keyword evidence="3" id="KW-1003">Cell membrane</keyword>
<sequence length="292" mass="32713">MYHKTTGYRIFNGFNLFFIAAVSLLCVLPLVHILAVSFSGKAAASANLVTLWPIDFTVDAYTKTFGNSNFLSALWISVQRTVFGTLLSMVLVTLTAYPLSKESLNFKGRSLYAWFFIFTMLFSGGLIPSYILIQKLGLINTMWALILPGAVAVWNLILMMNFFRNVPKELEEASFIDGANHITTLFRIYLPVSMPAIATISLFTMVGQWNSWFDGLIYMNDAAKYPLATLMQTIIVQQDFSNMNVDATQLQNMSQRTVNAAQIFIGALPILLVYPFLQRFFVKGIVLGAVKE</sequence>
<feature type="transmembrane region" description="Helical" evidence="7">
    <location>
        <begin position="260"/>
        <end position="277"/>
    </location>
</feature>
<dbReference type="RefSeq" id="WP_053780174.1">
    <property type="nucleotide sequence ID" value="NZ_LITU01000045.1"/>
</dbReference>
<reference evidence="9 10" key="1">
    <citation type="submission" date="2015-08" db="EMBL/GenBank/DDBJ databases">
        <title>Draft genome sequence of cellulolytic and xylanolytic Paenibacillus sp. A59, isolated from a decaying forest soil from Patagonia, Argentina.</title>
        <authorList>
            <person name="Ghio S."/>
            <person name="Caceres A.M."/>
            <person name="Talia P."/>
            <person name="Grasso D."/>
            <person name="Campos E."/>
        </authorList>
    </citation>
    <scope>NUCLEOTIDE SEQUENCE [LARGE SCALE GENOMIC DNA]</scope>
    <source>
        <strain evidence="9 10">A59</strain>
    </source>
</reference>
<comment type="caution">
    <text evidence="9">The sequence shown here is derived from an EMBL/GenBank/DDBJ whole genome shotgun (WGS) entry which is preliminary data.</text>
</comment>
<dbReference type="Pfam" id="PF00528">
    <property type="entry name" value="BPD_transp_1"/>
    <property type="match status" value="1"/>
</dbReference>
<dbReference type="GO" id="GO:0005886">
    <property type="term" value="C:plasma membrane"/>
    <property type="evidence" value="ECO:0007669"/>
    <property type="project" value="UniProtKB-SubCell"/>
</dbReference>
<keyword evidence="10" id="KW-1185">Reference proteome</keyword>
<evidence type="ECO:0000256" key="4">
    <source>
        <dbReference type="ARBA" id="ARBA00022692"/>
    </source>
</evidence>
<feature type="transmembrane region" description="Helical" evidence="7">
    <location>
        <begin position="70"/>
        <end position="99"/>
    </location>
</feature>
<feature type="transmembrane region" description="Helical" evidence="7">
    <location>
        <begin position="184"/>
        <end position="206"/>
    </location>
</feature>
<keyword evidence="2 7" id="KW-0813">Transport</keyword>
<proteinExistence type="inferred from homology"/>
<dbReference type="Proteomes" id="UP000037688">
    <property type="component" value="Unassembled WGS sequence"/>
</dbReference>
<feature type="domain" description="ABC transmembrane type-1" evidence="8">
    <location>
        <begin position="74"/>
        <end position="274"/>
    </location>
</feature>
<evidence type="ECO:0000256" key="1">
    <source>
        <dbReference type="ARBA" id="ARBA00004651"/>
    </source>
</evidence>
<dbReference type="AlphaFoldDB" id="A0A0N0C5E0"/>
<dbReference type="GO" id="GO:0055085">
    <property type="term" value="P:transmembrane transport"/>
    <property type="evidence" value="ECO:0007669"/>
    <property type="project" value="InterPro"/>
</dbReference>
<feature type="transmembrane region" description="Helical" evidence="7">
    <location>
        <begin position="111"/>
        <end position="131"/>
    </location>
</feature>
<dbReference type="Gene3D" id="1.10.3720.10">
    <property type="entry name" value="MetI-like"/>
    <property type="match status" value="1"/>
</dbReference>
<dbReference type="PATRIC" id="fig|1705561.3.peg.1202"/>
<organism evidence="9 10">
    <name type="scientific">Paenibacillus xylanivorans</name>
    <dbReference type="NCBI Taxonomy" id="1705561"/>
    <lineage>
        <taxon>Bacteria</taxon>
        <taxon>Bacillati</taxon>
        <taxon>Bacillota</taxon>
        <taxon>Bacilli</taxon>
        <taxon>Bacillales</taxon>
        <taxon>Paenibacillaceae</taxon>
        <taxon>Paenibacillus</taxon>
    </lineage>
</organism>
<evidence type="ECO:0000313" key="10">
    <source>
        <dbReference type="Proteomes" id="UP000037688"/>
    </source>
</evidence>
<protein>
    <submittedName>
        <fullName evidence="9">ABC transporter permease</fullName>
    </submittedName>
</protein>
<keyword evidence="5 7" id="KW-1133">Transmembrane helix</keyword>
<dbReference type="PANTHER" id="PTHR43744:SF9">
    <property type="entry name" value="POLYGALACTURONAN_RHAMNOGALACTURONAN TRANSPORT SYSTEM PERMEASE PROTEIN YTCP"/>
    <property type="match status" value="1"/>
</dbReference>
<dbReference type="InterPro" id="IPR000515">
    <property type="entry name" value="MetI-like"/>
</dbReference>
<dbReference type="EMBL" id="LITU01000045">
    <property type="protein sequence ID" value="KOY17155.1"/>
    <property type="molecule type" value="Genomic_DNA"/>
</dbReference>
<dbReference type="SUPFAM" id="SSF161098">
    <property type="entry name" value="MetI-like"/>
    <property type="match status" value="1"/>
</dbReference>
<keyword evidence="4 7" id="KW-0812">Transmembrane</keyword>
<dbReference type="PANTHER" id="PTHR43744">
    <property type="entry name" value="ABC TRANSPORTER PERMEASE PROTEIN MG189-RELATED-RELATED"/>
    <property type="match status" value="1"/>
</dbReference>
<evidence type="ECO:0000259" key="8">
    <source>
        <dbReference type="PROSITE" id="PS50928"/>
    </source>
</evidence>
<name>A0A0N0C5E0_9BACL</name>
<keyword evidence="6 7" id="KW-0472">Membrane</keyword>
<dbReference type="CDD" id="cd06261">
    <property type="entry name" value="TM_PBP2"/>
    <property type="match status" value="1"/>
</dbReference>
<evidence type="ECO:0000256" key="2">
    <source>
        <dbReference type="ARBA" id="ARBA00022448"/>
    </source>
</evidence>